<keyword evidence="8" id="KW-0539">Nucleus</keyword>
<comment type="subcellular location">
    <subcellularLocation>
        <location evidence="1">Nucleus</location>
    </subcellularLocation>
</comment>
<feature type="region of interest" description="Disordered" evidence="11">
    <location>
        <begin position="268"/>
        <end position="292"/>
    </location>
</feature>
<dbReference type="PRINTS" id="PR00056">
    <property type="entry name" value="HSFDOMAIN"/>
</dbReference>
<evidence type="ECO:0000256" key="5">
    <source>
        <dbReference type="ARBA" id="ARBA00023016"/>
    </source>
</evidence>
<evidence type="ECO:0000256" key="6">
    <source>
        <dbReference type="ARBA" id="ARBA00023125"/>
    </source>
</evidence>
<name>A0A833VEI7_9POAL</name>
<dbReference type="PANTHER" id="PTHR10015">
    <property type="entry name" value="HEAT SHOCK TRANSCRIPTION FACTOR"/>
    <property type="match status" value="1"/>
</dbReference>
<dbReference type="InterPro" id="IPR036388">
    <property type="entry name" value="WH-like_DNA-bd_sf"/>
</dbReference>
<evidence type="ECO:0000256" key="7">
    <source>
        <dbReference type="ARBA" id="ARBA00023163"/>
    </source>
</evidence>
<dbReference type="GO" id="GO:0005634">
    <property type="term" value="C:nucleus"/>
    <property type="evidence" value="ECO:0007669"/>
    <property type="project" value="UniProtKB-SubCell"/>
</dbReference>
<evidence type="ECO:0000256" key="11">
    <source>
        <dbReference type="SAM" id="MobiDB-lite"/>
    </source>
</evidence>
<dbReference type="PROSITE" id="PS00434">
    <property type="entry name" value="HSF_DOMAIN"/>
    <property type="match status" value="1"/>
</dbReference>
<keyword evidence="3" id="KW-0597">Phosphoprotein</keyword>
<evidence type="ECO:0000256" key="2">
    <source>
        <dbReference type="ARBA" id="ARBA00011233"/>
    </source>
</evidence>
<dbReference type="Gene3D" id="1.10.10.10">
    <property type="entry name" value="Winged helix-like DNA-binding domain superfamily/Winged helix DNA-binding domain"/>
    <property type="match status" value="1"/>
</dbReference>
<organism evidence="13 14">
    <name type="scientific">Carex littledalei</name>
    <dbReference type="NCBI Taxonomy" id="544730"/>
    <lineage>
        <taxon>Eukaryota</taxon>
        <taxon>Viridiplantae</taxon>
        <taxon>Streptophyta</taxon>
        <taxon>Embryophyta</taxon>
        <taxon>Tracheophyta</taxon>
        <taxon>Spermatophyta</taxon>
        <taxon>Magnoliopsida</taxon>
        <taxon>Liliopsida</taxon>
        <taxon>Poales</taxon>
        <taxon>Cyperaceae</taxon>
        <taxon>Cyperoideae</taxon>
        <taxon>Cariceae</taxon>
        <taxon>Carex</taxon>
        <taxon>Carex subgen. Euthyceras</taxon>
    </lineage>
</organism>
<dbReference type="GO" id="GO:0006357">
    <property type="term" value="P:regulation of transcription by RNA polymerase II"/>
    <property type="evidence" value="ECO:0007669"/>
    <property type="project" value="TreeGrafter"/>
</dbReference>
<keyword evidence="6" id="KW-0238">DNA-binding</keyword>
<dbReference type="FunFam" id="1.10.10.10:FF:000037">
    <property type="entry name" value="Heat stress transcription factor B-4"/>
    <property type="match status" value="1"/>
</dbReference>
<dbReference type="InterPro" id="IPR000232">
    <property type="entry name" value="HSF_DNA-bd"/>
</dbReference>
<dbReference type="EMBL" id="SWLB01000028">
    <property type="protein sequence ID" value="KAF3320773.1"/>
    <property type="molecule type" value="Genomic_DNA"/>
</dbReference>
<sequence>MESPRPLECLHETPIPPFLSKTYDIVDDHSVDTVIAWGPAGNSFVVWDPHLFERAVLPRNFKHRNFSSFVRQLNTYGFRKISADRWEFANEFFLRGNKQLLKSINRRRSHAGAQTSSSLAIVKPGLESELQNLRRDKNTLLQEVFKLQQDHMTTIQQMSSLNQKLQTAEERQKQMVSFLAKILRNPNMLAQFRIHQEQRHRRKFLKHPKQGQSSSLLSPPDAVWNDAIMQLEQGNELVGNLPYLEASPLPEDDFPEVGLLQVDFHGGSSADGPGTKGKGIMGEQQHSEPDKEQNINLFPDIDPICDPNFMELPDAFYDLDLDFDLDLGPVDKIVDDHVPPPVNPY</sequence>
<keyword evidence="7" id="KW-0804">Transcription</keyword>
<dbReference type="SUPFAM" id="SSF46785">
    <property type="entry name" value="Winged helix' DNA-binding domain"/>
    <property type="match status" value="1"/>
</dbReference>
<evidence type="ECO:0000256" key="10">
    <source>
        <dbReference type="SAM" id="Coils"/>
    </source>
</evidence>
<protein>
    <submittedName>
        <fullName evidence="13">Heat stress transcription factor A-3-like protein</fullName>
    </submittedName>
</protein>
<evidence type="ECO:0000256" key="1">
    <source>
        <dbReference type="ARBA" id="ARBA00004123"/>
    </source>
</evidence>
<dbReference type="Pfam" id="PF00447">
    <property type="entry name" value="HSF_DNA-bind"/>
    <property type="match status" value="1"/>
</dbReference>
<proteinExistence type="inferred from homology"/>
<dbReference type="GO" id="GO:0003700">
    <property type="term" value="F:DNA-binding transcription factor activity"/>
    <property type="evidence" value="ECO:0007669"/>
    <property type="project" value="InterPro"/>
</dbReference>
<keyword evidence="5" id="KW-0346">Stress response</keyword>
<dbReference type="PANTHER" id="PTHR10015:SF337">
    <property type="entry name" value="HEAT STRESS TRANSCRIPTION FACTOR A-3"/>
    <property type="match status" value="1"/>
</dbReference>
<dbReference type="GO" id="GO:0034605">
    <property type="term" value="P:cellular response to heat"/>
    <property type="evidence" value="ECO:0007669"/>
    <property type="project" value="TreeGrafter"/>
</dbReference>
<dbReference type="InterPro" id="IPR036390">
    <property type="entry name" value="WH_DNA-bd_sf"/>
</dbReference>
<evidence type="ECO:0000313" key="14">
    <source>
        <dbReference type="Proteomes" id="UP000623129"/>
    </source>
</evidence>
<feature type="coiled-coil region" evidence="10">
    <location>
        <begin position="123"/>
        <end position="171"/>
    </location>
</feature>
<keyword evidence="14" id="KW-1185">Reference proteome</keyword>
<evidence type="ECO:0000259" key="12">
    <source>
        <dbReference type="PROSITE" id="PS00434"/>
    </source>
</evidence>
<comment type="similarity">
    <text evidence="9">Belongs to the HSF family.</text>
</comment>
<evidence type="ECO:0000256" key="4">
    <source>
        <dbReference type="ARBA" id="ARBA00023015"/>
    </source>
</evidence>
<dbReference type="AlphaFoldDB" id="A0A833VEI7"/>
<evidence type="ECO:0000256" key="8">
    <source>
        <dbReference type="ARBA" id="ARBA00023242"/>
    </source>
</evidence>
<gene>
    <name evidence="13" type="ORF">FCM35_KLT14907</name>
</gene>
<dbReference type="Proteomes" id="UP000623129">
    <property type="component" value="Unassembled WGS sequence"/>
</dbReference>
<evidence type="ECO:0000256" key="9">
    <source>
        <dbReference type="RuleBase" id="RU004020"/>
    </source>
</evidence>
<comment type="caution">
    <text evidence="13">The sequence shown here is derived from an EMBL/GenBank/DDBJ whole genome shotgun (WGS) entry which is preliminary data.</text>
</comment>
<dbReference type="GO" id="GO:0000978">
    <property type="term" value="F:RNA polymerase II cis-regulatory region sequence-specific DNA binding"/>
    <property type="evidence" value="ECO:0007669"/>
    <property type="project" value="TreeGrafter"/>
</dbReference>
<dbReference type="SMART" id="SM00415">
    <property type="entry name" value="HSF"/>
    <property type="match status" value="1"/>
</dbReference>
<reference evidence="13" key="1">
    <citation type="submission" date="2020-01" db="EMBL/GenBank/DDBJ databases">
        <title>Genome sequence of Kobresia littledalei, the first chromosome-level genome in the family Cyperaceae.</title>
        <authorList>
            <person name="Qu G."/>
        </authorList>
    </citation>
    <scope>NUCLEOTIDE SEQUENCE</scope>
    <source>
        <strain evidence="13">C.B.Clarke</strain>
        <tissue evidence="13">Leaf</tissue>
    </source>
</reference>
<dbReference type="OrthoDB" id="60033at2759"/>
<feature type="domain" description="HSF-type DNA-binding" evidence="12">
    <location>
        <begin position="57"/>
        <end position="81"/>
    </location>
</feature>
<evidence type="ECO:0000313" key="13">
    <source>
        <dbReference type="EMBL" id="KAF3320773.1"/>
    </source>
</evidence>
<comment type="subunit">
    <text evidence="2">Homotrimer.</text>
</comment>
<keyword evidence="4" id="KW-0805">Transcription regulation</keyword>
<evidence type="ECO:0000256" key="3">
    <source>
        <dbReference type="ARBA" id="ARBA00022553"/>
    </source>
</evidence>
<accession>A0A833VEI7</accession>
<keyword evidence="10" id="KW-0175">Coiled coil</keyword>